<evidence type="ECO:0000256" key="1">
    <source>
        <dbReference type="SAM" id="MobiDB-lite"/>
    </source>
</evidence>
<proteinExistence type="predicted"/>
<organism evidence="2 3">
    <name type="scientific">Chlamydomonas incerta</name>
    <dbReference type="NCBI Taxonomy" id="51695"/>
    <lineage>
        <taxon>Eukaryota</taxon>
        <taxon>Viridiplantae</taxon>
        <taxon>Chlorophyta</taxon>
        <taxon>core chlorophytes</taxon>
        <taxon>Chlorophyceae</taxon>
        <taxon>CS clade</taxon>
        <taxon>Chlamydomonadales</taxon>
        <taxon>Chlamydomonadaceae</taxon>
        <taxon>Chlamydomonas</taxon>
    </lineage>
</organism>
<keyword evidence="3" id="KW-1185">Reference proteome</keyword>
<dbReference type="AlphaFoldDB" id="A0A835T279"/>
<comment type="caution">
    <text evidence="2">The sequence shown here is derived from an EMBL/GenBank/DDBJ whole genome shotgun (WGS) entry which is preliminary data.</text>
</comment>
<gene>
    <name evidence="2" type="ORF">HXX76_010069</name>
</gene>
<dbReference type="Proteomes" id="UP000650467">
    <property type="component" value="Unassembled WGS sequence"/>
</dbReference>
<accession>A0A835T279</accession>
<evidence type="ECO:0000313" key="3">
    <source>
        <dbReference type="Proteomes" id="UP000650467"/>
    </source>
</evidence>
<reference evidence="2" key="1">
    <citation type="journal article" date="2020" name="bioRxiv">
        <title>Comparative genomics of Chlamydomonas.</title>
        <authorList>
            <person name="Craig R.J."/>
            <person name="Hasan A.R."/>
            <person name="Ness R.W."/>
            <person name="Keightley P.D."/>
        </authorList>
    </citation>
    <scope>NUCLEOTIDE SEQUENCE</scope>
    <source>
        <strain evidence="2">SAG 7.73</strain>
    </source>
</reference>
<dbReference type="OrthoDB" id="10639427at2759"/>
<feature type="region of interest" description="Disordered" evidence="1">
    <location>
        <begin position="242"/>
        <end position="266"/>
    </location>
</feature>
<evidence type="ECO:0000313" key="2">
    <source>
        <dbReference type="EMBL" id="KAG2430550.1"/>
    </source>
</evidence>
<dbReference type="EMBL" id="JAEHOC010000027">
    <property type="protein sequence ID" value="KAG2430550.1"/>
    <property type="molecule type" value="Genomic_DNA"/>
</dbReference>
<protein>
    <submittedName>
        <fullName evidence="2">Uncharacterized protein</fullName>
    </submittedName>
</protein>
<name>A0A835T279_CHLIN</name>
<feature type="compositionally biased region" description="Basic residues" evidence="1">
    <location>
        <begin position="242"/>
        <end position="256"/>
    </location>
</feature>
<sequence length="345" mass="35394">MSNRPCILHTRRYRAVYEGLVNTLRESQALQPQQLAQLKELQAGLCSCIAQELLLPDAGDAAASSACFPAAAPAAEGPPAAQQPGSSSALQGAQAQLLHLAQRQGADAEAVMATAARHLGSVVVRVAQTSEQQLVRKKEARRAARDAEDWMYAVATPVVKRRGGARRGGPFGRPVAGRLTSTCMGRACADARARGAALALALPAYYASQHWTQSPRVPAAPTYGSAAVLDLSELLEAKLQLRRGKHSQQPAWRKRQGGWPAATDAGGDDAATAGAAAAGVTSSAGQVLGQGHMANGVEPMDVITDGMCAISIVGCGAAAAAVAAGPVGMLERAGSAQMACACCAE</sequence>